<evidence type="ECO:0000256" key="13">
    <source>
        <dbReference type="RuleBase" id="RU361130"/>
    </source>
</evidence>
<organism evidence="16 17">
    <name type="scientific">Merluccius polli</name>
    <name type="common">Benguela hake</name>
    <name type="synonym">Merluccius cadenati</name>
    <dbReference type="NCBI Taxonomy" id="89951"/>
    <lineage>
        <taxon>Eukaryota</taxon>
        <taxon>Metazoa</taxon>
        <taxon>Chordata</taxon>
        <taxon>Craniata</taxon>
        <taxon>Vertebrata</taxon>
        <taxon>Euteleostomi</taxon>
        <taxon>Actinopterygii</taxon>
        <taxon>Neopterygii</taxon>
        <taxon>Teleostei</taxon>
        <taxon>Neoteleostei</taxon>
        <taxon>Acanthomorphata</taxon>
        <taxon>Zeiogadaria</taxon>
        <taxon>Gadariae</taxon>
        <taxon>Gadiformes</taxon>
        <taxon>Gadoidei</taxon>
        <taxon>Merlucciidae</taxon>
        <taxon>Merluccius</taxon>
    </lineage>
</organism>
<sequence>MCKRGSVGHMGLTRWRSDAPWCGHCQALEPVYAEAAAKLKEAGLGAIRLAKVEATEEKELAQEFDVDGFPTLKLFVGGDREKHVDFTGKQNWTVHQGALEDGLYLNALSLRFLWMKRTAEGIVQWMLRRAGPGAAVLETPDAAAELLNTHNITVVGFFNNLESEEAKVFTEVFLHMVDVEFAMTTSPAVLEKYEVKASSVVLFKKFDDGRADYTLPEDGKLDRDELITFIKNNSLELVIPFSEQNADKIFGSSVRTHSLLFFNSTVEGHAALLEEYRTVAKEFKGKVLFVTIDVIASISHVLKYFGLSEDDIPTARIINTDLVKKYAIGAGEITAATLRLFCQGVLDGTVKPHLLSEEIPEDWNKGPVAVLVGKNFDEVALDPTKNVFVEFYAPWCGHCKELAPIWDKLGEKYADRDDIIIAKMDATANEVESVTVSGFPTLKYFPAGGKEEVVFSGTRDLDTLSKFVDNGGVLPVEENKGDEDEEDDDDDDDDDQGEVTDESSQPSANETSRDELCIPCADSARRGSCRHLSCPRTSNTKENGTLPNGLGATVVNVQPQPTLPALRGDPAVISCPYCHEVVTTEIEYQAGQAVWSLCWSVAAV</sequence>
<feature type="disulfide bond" description="Redox-active" evidence="11">
    <location>
        <begin position="396"/>
        <end position="399"/>
    </location>
</feature>
<dbReference type="GO" id="GO:0003756">
    <property type="term" value="F:protein disulfide isomerase activity"/>
    <property type="evidence" value="ECO:0007669"/>
    <property type="project" value="UniProtKB-EC"/>
</dbReference>
<gene>
    <name evidence="16" type="primary">PDIA2</name>
    <name evidence="16" type="ORF">N1851_026390</name>
</gene>
<dbReference type="GO" id="GO:0034976">
    <property type="term" value="P:response to endoplasmic reticulum stress"/>
    <property type="evidence" value="ECO:0007669"/>
    <property type="project" value="TreeGrafter"/>
</dbReference>
<evidence type="ECO:0000256" key="1">
    <source>
        <dbReference type="ARBA" id="ARBA00001182"/>
    </source>
</evidence>
<dbReference type="FunFam" id="3.40.30.10:FF:000042">
    <property type="entry name" value="protein disulfide-isomerase A2"/>
    <property type="match status" value="1"/>
</dbReference>
<evidence type="ECO:0000256" key="12">
    <source>
        <dbReference type="RuleBase" id="RU004208"/>
    </source>
</evidence>
<evidence type="ECO:0000256" key="2">
    <source>
        <dbReference type="ARBA" id="ARBA00004319"/>
    </source>
</evidence>
<dbReference type="InterPro" id="IPR005788">
    <property type="entry name" value="PDI_thioredoxin-like_dom"/>
</dbReference>
<dbReference type="InterPro" id="IPR013766">
    <property type="entry name" value="Thioredoxin_domain"/>
</dbReference>
<dbReference type="PROSITE" id="PS51352">
    <property type="entry name" value="THIOREDOXIN_2"/>
    <property type="match status" value="2"/>
</dbReference>
<evidence type="ECO:0000256" key="14">
    <source>
        <dbReference type="SAM" id="MobiDB-lite"/>
    </source>
</evidence>
<keyword evidence="5" id="KW-0732">Signal</keyword>
<dbReference type="Proteomes" id="UP001174136">
    <property type="component" value="Unassembled WGS sequence"/>
</dbReference>
<evidence type="ECO:0000313" key="17">
    <source>
        <dbReference type="Proteomes" id="UP001174136"/>
    </source>
</evidence>
<dbReference type="FunFam" id="3.40.30.10:FF:000027">
    <property type="entry name" value="protein disulfide-isomerase A2"/>
    <property type="match status" value="1"/>
</dbReference>
<dbReference type="EC" id="5.3.4.1" evidence="4 13"/>
<dbReference type="NCBIfam" id="TIGR01126">
    <property type="entry name" value="pdi_dom"/>
    <property type="match status" value="1"/>
</dbReference>
<keyword evidence="7" id="KW-0256">Endoplasmic reticulum</keyword>
<feature type="domain" description="Thioredoxin" evidence="15">
    <location>
        <begin position="345"/>
        <end position="473"/>
    </location>
</feature>
<evidence type="ECO:0000256" key="5">
    <source>
        <dbReference type="ARBA" id="ARBA00022729"/>
    </source>
</evidence>
<feature type="compositionally biased region" description="Acidic residues" evidence="14">
    <location>
        <begin position="480"/>
        <end position="501"/>
    </location>
</feature>
<name>A0AA47MC37_MERPO</name>
<evidence type="ECO:0000256" key="9">
    <source>
        <dbReference type="ARBA" id="ARBA00023235"/>
    </source>
</evidence>
<evidence type="ECO:0000256" key="11">
    <source>
        <dbReference type="PIRSR" id="PIRSR605792-51"/>
    </source>
</evidence>
<dbReference type="AlphaFoldDB" id="A0AA47MC37"/>
<evidence type="ECO:0000313" key="16">
    <source>
        <dbReference type="EMBL" id="KAK0137409.1"/>
    </source>
</evidence>
<proteinExistence type="inferred from homology"/>
<dbReference type="InterPro" id="IPR036249">
    <property type="entry name" value="Thioredoxin-like_sf"/>
</dbReference>
<comment type="subcellular location">
    <subcellularLocation>
        <location evidence="2">Endoplasmic reticulum lumen</location>
    </subcellularLocation>
</comment>
<dbReference type="EMBL" id="JAOPHQ010004884">
    <property type="protein sequence ID" value="KAK0137409.1"/>
    <property type="molecule type" value="Genomic_DNA"/>
</dbReference>
<dbReference type="PANTHER" id="PTHR18929">
    <property type="entry name" value="PROTEIN DISULFIDE ISOMERASE"/>
    <property type="match status" value="1"/>
</dbReference>
<dbReference type="PROSITE" id="PS00194">
    <property type="entry name" value="THIOREDOXIN_1"/>
    <property type="match status" value="1"/>
</dbReference>
<evidence type="ECO:0000256" key="8">
    <source>
        <dbReference type="ARBA" id="ARBA00023157"/>
    </source>
</evidence>
<dbReference type="GO" id="GO:0005788">
    <property type="term" value="C:endoplasmic reticulum lumen"/>
    <property type="evidence" value="ECO:0007669"/>
    <property type="project" value="UniProtKB-SubCell"/>
</dbReference>
<evidence type="ECO:0000259" key="15">
    <source>
        <dbReference type="PROSITE" id="PS51352"/>
    </source>
</evidence>
<evidence type="ECO:0000256" key="10">
    <source>
        <dbReference type="ARBA" id="ARBA00023284"/>
    </source>
</evidence>
<reference evidence="16" key="1">
    <citation type="journal article" date="2023" name="Front. Mar. Sci.">
        <title>A new Merluccius polli reference genome to investigate the effects of global change in West African waters.</title>
        <authorList>
            <person name="Mateo J.L."/>
            <person name="Blanco-Fernandez C."/>
            <person name="Garcia-Vazquez E."/>
            <person name="Machado-Schiaffino G."/>
        </authorList>
    </citation>
    <scope>NUCLEOTIDE SEQUENCE</scope>
    <source>
        <strain evidence="16">C29</strain>
        <tissue evidence="16">Fin</tissue>
    </source>
</reference>
<dbReference type="Pfam" id="PF10601">
    <property type="entry name" value="zf-LITAF-like"/>
    <property type="match status" value="1"/>
</dbReference>
<dbReference type="Pfam" id="PF13848">
    <property type="entry name" value="Thioredoxin_6"/>
    <property type="match status" value="1"/>
</dbReference>
<comment type="catalytic activity">
    <reaction evidence="1 13">
        <text>Catalyzes the rearrangement of -S-S- bonds in proteins.</text>
        <dbReference type="EC" id="5.3.4.1"/>
    </reaction>
</comment>
<keyword evidence="8 11" id="KW-1015">Disulfide bond</keyword>
<feature type="domain" description="Thioredoxin" evidence="15">
    <location>
        <begin position="1"/>
        <end position="104"/>
    </location>
</feature>
<keyword evidence="17" id="KW-1185">Reference proteome</keyword>
<feature type="disulfide bond" description="Redox-active" evidence="11">
    <location>
        <begin position="22"/>
        <end position="25"/>
    </location>
</feature>
<dbReference type="SUPFAM" id="SSF52833">
    <property type="entry name" value="Thioredoxin-like"/>
    <property type="match status" value="4"/>
</dbReference>
<dbReference type="Gene3D" id="3.40.30.10">
    <property type="entry name" value="Glutaredoxin"/>
    <property type="match status" value="4"/>
</dbReference>
<protein>
    <recommendedName>
        <fullName evidence="4 13">Protein disulfide-isomerase</fullName>
        <ecNumber evidence="4 13">5.3.4.1</ecNumber>
    </recommendedName>
</protein>
<evidence type="ECO:0000256" key="7">
    <source>
        <dbReference type="ARBA" id="ARBA00022824"/>
    </source>
</evidence>
<dbReference type="PRINTS" id="PR00421">
    <property type="entry name" value="THIOREDOXIN"/>
</dbReference>
<keyword evidence="6" id="KW-0677">Repeat</keyword>
<comment type="caution">
    <text evidence="16">The sequence shown here is derived from an EMBL/GenBank/DDBJ whole genome shotgun (WGS) entry which is preliminary data.</text>
</comment>
<dbReference type="CDD" id="cd02961">
    <property type="entry name" value="PDI_a_family"/>
    <property type="match status" value="1"/>
</dbReference>
<dbReference type="CDD" id="cd02982">
    <property type="entry name" value="PDI_b'_family"/>
    <property type="match status" value="1"/>
</dbReference>
<comment type="similarity">
    <text evidence="3 12">Belongs to the protein disulfide isomerase family.</text>
</comment>
<keyword evidence="9 13" id="KW-0413">Isomerase</keyword>
<dbReference type="PANTHER" id="PTHR18929:SF93">
    <property type="entry name" value="PROTEIN DISULFIDE-ISOMERASE A2"/>
    <property type="match status" value="1"/>
</dbReference>
<evidence type="ECO:0000256" key="3">
    <source>
        <dbReference type="ARBA" id="ARBA00006347"/>
    </source>
</evidence>
<evidence type="ECO:0000256" key="6">
    <source>
        <dbReference type="ARBA" id="ARBA00022737"/>
    </source>
</evidence>
<dbReference type="GO" id="GO:0006457">
    <property type="term" value="P:protein folding"/>
    <property type="evidence" value="ECO:0007669"/>
    <property type="project" value="TreeGrafter"/>
</dbReference>
<dbReference type="InterPro" id="IPR006629">
    <property type="entry name" value="LITAF"/>
</dbReference>
<accession>A0AA47MC37</accession>
<dbReference type="InterPro" id="IPR017937">
    <property type="entry name" value="Thioredoxin_CS"/>
</dbReference>
<evidence type="ECO:0000256" key="4">
    <source>
        <dbReference type="ARBA" id="ARBA00012723"/>
    </source>
</evidence>
<dbReference type="CDD" id="cd02981">
    <property type="entry name" value="PDI_b_family"/>
    <property type="match status" value="1"/>
</dbReference>
<dbReference type="NCBIfam" id="TIGR01130">
    <property type="entry name" value="ER_PDI_fam"/>
    <property type="match status" value="1"/>
</dbReference>
<dbReference type="Pfam" id="PF00085">
    <property type="entry name" value="Thioredoxin"/>
    <property type="match status" value="2"/>
</dbReference>
<feature type="region of interest" description="Disordered" evidence="14">
    <location>
        <begin position="471"/>
        <end position="514"/>
    </location>
</feature>
<dbReference type="CDD" id="cd02995">
    <property type="entry name" value="PDI_a_PDI_a'_C"/>
    <property type="match status" value="1"/>
</dbReference>
<dbReference type="InterPro" id="IPR005792">
    <property type="entry name" value="Prot_disulphide_isomerase"/>
</dbReference>
<keyword evidence="10 11" id="KW-0676">Redox-active center</keyword>